<name>B8HI21_PSECP</name>
<dbReference type="OrthoDB" id="4422408at2"/>
<dbReference type="Proteomes" id="UP000002505">
    <property type="component" value="Plasmid pACHL01"/>
</dbReference>
<feature type="region of interest" description="Disordered" evidence="1">
    <location>
        <begin position="70"/>
        <end position="90"/>
    </location>
</feature>
<dbReference type="AlphaFoldDB" id="B8HI21"/>
<protein>
    <submittedName>
        <fullName evidence="2">Uncharacterized protein</fullName>
    </submittedName>
</protein>
<reference evidence="2" key="1">
    <citation type="submission" date="2009-01" db="EMBL/GenBank/DDBJ databases">
        <title>Complete sequence of plasmid1 of Arthrobacter chlorophenolicus A6.</title>
        <authorList>
            <consortium name="US DOE Joint Genome Institute"/>
            <person name="Lucas S."/>
            <person name="Copeland A."/>
            <person name="Lapidus A."/>
            <person name="Glavina del Rio T."/>
            <person name="Tice H."/>
            <person name="Bruce D."/>
            <person name="Goodwin L."/>
            <person name="Pitluck S."/>
            <person name="Goltsman E."/>
            <person name="Clum A."/>
            <person name="Larimer F."/>
            <person name="Land M."/>
            <person name="Hauser L."/>
            <person name="Kyrpides N."/>
            <person name="Mikhailova N."/>
            <person name="Jansson J."/>
            <person name="Richardson P."/>
        </authorList>
    </citation>
    <scope>NUCLEOTIDE SEQUENCE [LARGE SCALE GENOMIC DNA]</scope>
    <source>
        <strain evidence="2">A6</strain>
        <plasmid evidence="2">pACHL01</plasmid>
    </source>
</reference>
<proteinExistence type="predicted"/>
<evidence type="ECO:0000313" key="3">
    <source>
        <dbReference type="Proteomes" id="UP000002505"/>
    </source>
</evidence>
<keyword evidence="2" id="KW-0614">Plasmid</keyword>
<dbReference type="KEGG" id="ach:Achl_4117"/>
<evidence type="ECO:0000313" key="2">
    <source>
        <dbReference type="EMBL" id="ACL42068.1"/>
    </source>
</evidence>
<dbReference type="HOGENOM" id="CLU_1092581_0_0_11"/>
<organism evidence="2 3">
    <name type="scientific">Pseudarthrobacter chlorophenolicus (strain ATCC 700700 / DSM 12829 / CIP 107037 / JCM 12360 / KCTC 9906 / NCIMB 13794 / A6)</name>
    <name type="common">Arthrobacter chlorophenolicus</name>
    <dbReference type="NCBI Taxonomy" id="452863"/>
    <lineage>
        <taxon>Bacteria</taxon>
        <taxon>Bacillati</taxon>
        <taxon>Actinomycetota</taxon>
        <taxon>Actinomycetes</taxon>
        <taxon>Micrococcales</taxon>
        <taxon>Micrococcaceae</taxon>
        <taxon>Pseudarthrobacter</taxon>
    </lineage>
</organism>
<evidence type="ECO:0000256" key="1">
    <source>
        <dbReference type="SAM" id="MobiDB-lite"/>
    </source>
</evidence>
<dbReference type="RefSeq" id="WP_012623085.1">
    <property type="nucleotide sequence ID" value="NC_011879.1"/>
</dbReference>
<feature type="compositionally biased region" description="Low complexity" evidence="1">
    <location>
        <begin position="74"/>
        <end position="90"/>
    </location>
</feature>
<dbReference type="EMBL" id="CP001342">
    <property type="protein sequence ID" value="ACL42068.1"/>
    <property type="molecule type" value="Genomic_DNA"/>
</dbReference>
<geneLocation type="plasmid" evidence="2 3">
    <name>pACHL01</name>
</geneLocation>
<sequence>MAEQRGTRRPTGRPGTIEPFTRRTVELALKTQADDAIEHVNWLRQEHPGLSQPDLVRKLETEFWKKARQIGRESGAAGTPRSTTGTTSTGTETLEAAVFFVLAVAEAHDSPHSELRHREDLVRSVLLARNTDKAISVLASRTAPHWAGMAVAKIRETAYKPINWVLGDGFIVPPGESGLIVVDEAAERVVGAGLGWATNSVFAWWLIRASRKAFKSPESTDDLEAVVVEDIIVPDDVLDEGKAGPARGGGGGGG</sequence>
<keyword evidence="3" id="KW-1185">Reference proteome</keyword>
<accession>B8HI21</accession>
<gene>
    <name evidence="2" type="ordered locus">Achl_4117</name>
</gene>